<gene>
    <name evidence="2" type="ORF">ACFQNG_20615</name>
</gene>
<dbReference type="Gene3D" id="1.10.260.40">
    <property type="entry name" value="lambda repressor-like DNA-binding domains"/>
    <property type="match status" value="1"/>
</dbReference>
<dbReference type="PROSITE" id="PS50943">
    <property type="entry name" value="HTH_CROC1"/>
    <property type="match status" value="1"/>
</dbReference>
<reference evidence="3" key="1">
    <citation type="journal article" date="2019" name="Int. J. Syst. Evol. Microbiol.">
        <title>The Global Catalogue of Microorganisms (GCM) 10K type strain sequencing project: providing services to taxonomists for standard genome sequencing and annotation.</title>
        <authorList>
            <consortium name="The Broad Institute Genomics Platform"/>
            <consortium name="The Broad Institute Genome Sequencing Center for Infectious Disease"/>
            <person name="Wu L."/>
            <person name="Ma J."/>
        </authorList>
    </citation>
    <scope>NUCLEOTIDE SEQUENCE [LARGE SCALE GENOMIC DNA]</scope>
    <source>
        <strain evidence="3">CGMCC 1.12942</strain>
    </source>
</reference>
<evidence type="ECO:0000313" key="2">
    <source>
        <dbReference type="EMBL" id="MFC7443465.1"/>
    </source>
</evidence>
<comment type="caution">
    <text evidence="2">The sequence shown here is derived from an EMBL/GenBank/DDBJ whole genome shotgun (WGS) entry which is preliminary data.</text>
</comment>
<dbReference type="Pfam" id="PF01381">
    <property type="entry name" value="HTH_3"/>
    <property type="match status" value="1"/>
</dbReference>
<dbReference type="SUPFAM" id="SSF47413">
    <property type="entry name" value="lambda repressor-like DNA-binding domains"/>
    <property type="match status" value="1"/>
</dbReference>
<organism evidence="2 3">
    <name type="scientific">Laceyella putida</name>
    <dbReference type="NCBI Taxonomy" id="110101"/>
    <lineage>
        <taxon>Bacteria</taxon>
        <taxon>Bacillati</taxon>
        <taxon>Bacillota</taxon>
        <taxon>Bacilli</taxon>
        <taxon>Bacillales</taxon>
        <taxon>Thermoactinomycetaceae</taxon>
        <taxon>Laceyella</taxon>
    </lineage>
</organism>
<dbReference type="InterPro" id="IPR010982">
    <property type="entry name" value="Lambda_DNA-bd_dom_sf"/>
</dbReference>
<feature type="domain" description="HTH cro/C1-type" evidence="1">
    <location>
        <begin position="21"/>
        <end position="75"/>
    </location>
</feature>
<evidence type="ECO:0000259" key="1">
    <source>
        <dbReference type="PROSITE" id="PS50943"/>
    </source>
</evidence>
<sequence>MEGKKDVSKMKLIPNIELIMLEHKRNGKPIRQNELAKELNVTVSAVSNWVNGSTMPEAKTLFKLAYLLDRTVDELYTVNWEDEE</sequence>
<dbReference type="EMBL" id="JBHTBW010000087">
    <property type="protein sequence ID" value="MFC7443465.1"/>
    <property type="molecule type" value="Genomic_DNA"/>
</dbReference>
<keyword evidence="3" id="KW-1185">Reference proteome</keyword>
<dbReference type="SMART" id="SM00530">
    <property type="entry name" value="HTH_XRE"/>
    <property type="match status" value="1"/>
</dbReference>
<dbReference type="RefSeq" id="WP_379867796.1">
    <property type="nucleotide sequence ID" value="NZ_JBHTBW010000087.1"/>
</dbReference>
<dbReference type="Proteomes" id="UP001596500">
    <property type="component" value="Unassembled WGS sequence"/>
</dbReference>
<proteinExistence type="predicted"/>
<name>A0ABW2RR54_9BACL</name>
<dbReference type="CDD" id="cd00093">
    <property type="entry name" value="HTH_XRE"/>
    <property type="match status" value="1"/>
</dbReference>
<accession>A0ABW2RR54</accession>
<protein>
    <submittedName>
        <fullName evidence="2">Helix-turn-helix domain-containing protein</fullName>
    </submittedName>
</protein>
<evidence type="ECO:0000313" key="3">
    <source>
        <dbReference type="Proteomes" id="UP001596500"/>
    </source>
</evidence>
<dbReference type="InterPro" id="IPR001387">
    <property type="entry name" value="Cro/C1-type_HTH"/>
</dbReference>